<accession>R7VJZ3</accession>
<feature type="compositionally biased region" description="Basic and acidic residues" evidence="1">
    <location>
        <begin position="95"/>
        <end position="106"/>
    </location>
</feature>
<dbReference type="EMBL" id="AMQN01004319">
    <property type="status" value="NOT_ANNOTATED_CDS"/>
    <property type="molecule type" value="Genomic_DNA"/>
</dbReference>
<evidence type="ECO:0000313" key="3">
    <source>
        <dbReference type="EMBL" id="ELU16330.1"/>
    </source>
</evidence>
<reference evidence="4" key="3">
    <citation type="submission" date="2015-06" db="UniProtKB">
        <authorList>
            <consortium name="EnsemblMetazoa"/>
        </authorList>
    </citation>
    <scope>IDENTIFICATION</scope>
</reference>
<feature type="chain" id="PRO_5008789125" evidence="2">
    <location>
        <begin position="28"/>
        <end position="116"/>
    </location>
</feature>
<dbReference type="HOGENOM" id="CLU_2099160_0_0_1"/>
<evidence type="ECO:0000313" key="5">
    <source>
        <dbReference type="Proteomes" id="UP000014760"/>
    </source>
</evidence>
<feature type="signal peptide" evidence="2">
    <location>
        <begin position="1"/>
        <end position="27"/>
    </location>
</feature>
<name>R7VJZ3_CAPTE</name>
<evidence type="ECO:0000313" key="4">
    <source>
        <dbReference type="EnsemblMetazoa" id="CapteP192440"/>
    </source>
</evidence>
<reference evidence="3 5" key="2">
    <citation type="journal article" date="2013" name="Nature">
        <title>Insights into bilaterian evolution from three spiralian genomes.</title>
        <authorList>
            <person name="Simakov O."/>
            <person name="Marletaz F."/>
            <person name="Cho S.J."/>
            <person name="Edsinger-Gonzales E."/>
            <person name="Havlak P."/>
            <person name="Hellsten U."/>
            <person name="Kuo D.H."/>
            <person name="Larsson T."/>
            <person name="Lv J."/>
            <person name="Arendt D."/>
            <person name="Savage R."/>
            <person name="Osoegawa K."/>
            <person name="de Jong P."/>
            <person name="Grimwood J."/>
            <person name="Chapman J.A."/>
            <person name="Shapiro H."/>
            <person name="Aerts A."/>
            <person name="Otillar R.P."/>
            <person name="Terry A.Y."/>
            <person name="Boore J.L."/>
            <person name="Grigoriev I.V."/>
            <person name="Lindberg D.R."/>
            <person name="Seaver E.C."/>
            <person name="Weisblat D.A."/>
            <person name="Putnam N.H."/>
            <person name="Rokhsar D.S."/>
        </authorList>
    </citation>
    <scope>NUCLEOTIDE SEQUENCE</scope>
    <source>
        <strain evidence="3 5">I ESC-2004</strain>
    </source>
</reference>
<feature type="region of interest" description="Disordered" evidence="1">
    <location>
        <begin position="95"/>
        <end position="116"/>
    </location>
</feature>
<organism evidence="3">
    <name type="scientific">Capitella teleta</name>
    <name type="common">Polychaete worm</name>
    <dbReference type="NCBI Taxonomy" id="283909"/>
    <lineage>
        <taxon>Eukaryota</taxon>
        <taxon>Metazoa</taxon>
        <taxon>Spiralia</taxon>
        <taxon>Lophotrochozoa</taxon>
        <taxon>Annelida</taxon>
        <taxon>Polychaeta</taxon>
        <taxon>Sedentaria</taxon>
        <taxon>Scolecida</taxon>
        <taxon>Capitellidae</taxon>
        <taxon>Capitella</taxon>
    </lineage>
</organism>
<evidence type="ECO:0000256" key="2">
    <source>
        <dbReference type="SAM" id="SignalP"/>
    </source>
</evidence>
<dbReference type="EMBL" id="KB293181">
    <property type="protein sequence ID" value="ELU16330.1"/>
    <property type="molecule type" value="Genomic_DNA"/>
</dbReference>
<proteinExistence type="predicted"/>
<dbReference type="AlphaFoldDB" id="R7VJZ3"/>
<sequence>MQIIGALFPLALRLLLQLLSPTPKVCTIYKHIHEVKTEILSVCNNNINNNNKKRTREMTRILNIGEATSTKGAKTLAASFDNHFTMQNQYRLSSTKDCDEETKQERQNLNGYGIGT</sequence>
<gene>
    <name evidence="3" type="ORF">CAPTEDRAFT_192440</name>
</gene>
<protein>
    <submittedName>
        <fullName evidence="3 4">Uncharacterized protein</fullName>
    </submittedName>
</protein>
<dbReference type="EnsemblMetazoa" id="CapteT192440">
    <property type="protein sequence ID" value="CapteP192440"/>
    <property type="gene ID" value="CapteG192440"/>
</dbReference>
<keyword evidence="2" id="KW-0732">Signal</keyword>
<dbReference type="Proteomes" id="UP000014760">
    <property type="component" value="Unassembled WGS sequence"/>
</dbReference>
<evidence type="ECO:0000256" key="1">
    <source>
        <dbReference type="SAM" id="MobiDB-lite"/>
    </source>
</evidence>
<reference evidence="5" key="1">
    <citation type="submission" date="2012-12" db="EMBL/GenBank/DDBJ databases">
        <authorList>
            <person name="Hellsten U."/>
            <person name="Grimwood J."/>
            <person name="Chapman J.A."/>
            <person name="Shapiro H."/>
            <person name="Aerts A."/>
            <person name="Otillar R.P."/>
            <person name="Terry A.Y."/>
            <person name="Boore J.L."/>
            <person name="Simakov O."/>
            <person name="Marletaz F."/>
            <person name="Cho S.-J."/>
            <person name="Edsinger-Gonzales E."/>
            <person name="Havlak P."/>
            <person name="Kuo D.-H."/>
            <person name="Larsson T."/>
            <person name="Lv J."/>
            <person name="Arendt D."/>
            <person name="Savage R."/>
            <person name="Osoegawa K."/>
            <person name="de Jong P."/>
            <person name="Lindberg D.R."/>
            <person name="Seaver E.C."/>
            <person name="Weisblat D.A."/>
            <person name="Putnam N.H."/>
            <person name="Grigoriev I.V."/>
            <person name="Rokhsar D.S."/>
        </authorList>
    </citation>
    <scope>NUCLEOTIDE SEQUENCE</scope>
    <source>
        <strain evidence="5">I ESC-2004</strain>
    </source>
</reference>
<keyword evidence="5" id="KW-1185">Reference proteome</keyword>